<dbReference type="InterPro" id="IPR000073">
    <property type="entry name" value="AB_hydrolase_1"/>
</dbReference>
<name>A0A480ANA6_9BURK</name>
<dbReference type="SUPFAM" id="SSF53474">
    <property type="entry name" value="alpha/beta-Hydrolases"/>
    <property type="match status" value="1"/>
</dbReference>
<accession>A0A480ANA6</accession>
<reference evidence="3" key="1">
    <citation type="submission" date="2019-03" db="EMBL/GenBank/DDBJ databases">
        <title>Aquabacterium pictum sp.nov., the first bacteriochlorophyll a-containing freshwater bacterium in the genus Aquabacterium of the class Betaproteobacteria.</title>
        <authorList>
            <person name="Hirose S."/>
            <person name="Tank M."/>
            <person name="Hara E."/>
            <person name="Tamaki H."/>
            <person name="Takaichi S."/>
            <person name="Haruta S."/>
            <person name="Hanada S."/>
        </authorList>
    </citation>
    <scope>NUCLEOTIDE SEQUENCE [LARGE SCALE GENOMIC DNA]</scope>
    <source>
        <strain evidence="3">W35</strain>
    </source>
</reference>
<comment type="caution">
    <text evidence="2">The sequence shown here is derived from an EMBL/GenBank/DDBJ whole genome shotgun (WGS) entry which is preliminary data.</text>
</comment>
<proteinExistence type="predicted"/>
<organism evidence="2 3">
    <name type="scientific">Pseudaquabacterium pictum</name>
    <dbReference type="NCBI Taxonomy" id="2315236"/>
    <lineage>
        <taxon>Bacteria</taxon>
        <taxon>Pseudomonadati</taxon>
        <taxon>Pseudomonadota</taxon>
        <taxon>Betaproteobacteria</taxon>
        <taxon>Burkholderiales</taxon>
        <taxon>Sphaerotilaceae</taxon>
        <taxon>Pseudaquabacterium</taxon>
    </lineage>
</organism>
<protein>
    <submittedName>
        <fullName evidence="2">Alpha/beta hydrolase</fullName>
    </submittedName>
</protein>
<dbReference type="PANTHER" id="PTHR37946">
    <property type="entry name" value="SLL1969 PROTEIN"/>
    <property type="match status" value="1"/>
</dbReference>
<evidence type="ECO:0000259" key="1">
    <source>
        <dbReference type="Pfam" id="PF12697"/>
    </source>
</evidence>
<feature type="domain" description="AB hydrolase-1" evidence="1">
    <location>
        <begin position="50"/>
        <end position="171"/>
    </location>
</feature>
<dbReference type="GO" id="GO:0016787">
    <property type="term" value="F:hydrolase activity"/>
    <property type="evidence" value="ECO:0007669"/>
    <property type="project" value="UniProtKB-KW"/>
</dbReference>
<dbReference type="PANTHER" id="PTHR37946:SF1">
    <property type="entry name" value="SLL1969 PROTEIN"/>
    <property type="match status" value="1"/>
</dbReference>
<keyword evidence="3" id="KW-1185">Reference proteome</keyword>
<dbReference type="AlphaFoldDB" id="A0A480ANA6"/>
<dbReference type="InterPro" id="IPR029058">
    <property type="entry name" value="AB_hydrolase_fold"/>
</dbReference>
<sequence length="273" mass="29517">MQDMATRHPHTGAPSRLHSLIEWRALAEMAVLPFTWPALAQLPRGDGHPVLLLPGFMADEGSLFALKAFLAGRGYAVETWGLGRNIGFQRRHAQALEQKIRHLHHGTGRRVSLVGWSLGGVFALYGALQAPECVRQLVTLGSPVNVGPEGSQASPLVKALYRMVAHPLGAEVHVMQPRAKQLREHLLPAVPMSCLYSISDGVVPPQEATVDGPQQQCENIRVAGSHTGLGFNAMVMCIVADRLAQPEGDWKPFNPAGLPGALYRLMTHAAVPL</sequence>
<dbReference type="Pfam" id="PF12697">
    <property type="entry name" value="Abhydrolase_6"/>
    <property type="match status" value="1"/>
</dbReference>
<keyword evidence="2" id="KW-0378">Hydrolase</keyword>
<dbReference type="EMBL" id="BJCL01000002">
    <property type="protein sequence ID" value="GCL62240.1"/>
    <property type="molecule type" value="Genomic_DNA"/>
</dbReference>
<dbReference type="Gene3D" id="3.40.50.1820">
    <property type="entry name" value="alpha/beta hydrolase"/>
    <property type="match status" value="1"/>
</dbReference>
<dbReference type="Proteomes" id="UP000301751">
    <property type="component" value="Unassembled WGS sequence"/>
</dbReference>
<evidence type="ECO:0000313" key="3">
    <source>
        <dbReference type="Proteomes" id="UP000301751"/>
    </source>
</evidence>
<gene>
    <name evidence="2" type="ORF">AQPW35_13210</name>
</gene>
<evidence type="ECO:0000313" key="2">
    <source>
        <dbReference type="EMBL" id="GCL62240.1"/>
    </source>
</evidence>